<feature type="compositionally biased region" description="Basic and acidic residues" evidence="9">
    <location>
        <begin position="20"/>
        <end position="34"/>
    </location>
</feature>
<dbReference type="OrthoDB" id="72419at2759"/>
<evidence type="ECO:0000259" key="11">
    <source>
        <dbReference type="SMART" id="SM00181"/>
    </source>
</evidence>
<dbReference type="STRING" id="48709.A0A1D2MTK7"/>
<gene>
    <name evidence="12" type="ORF">Ocin01_10550</name>
</gene>
<keyword evidence="12" id="KW-0675">Receptor</keyword>
<organism evidence="12 13">
    <name type="scientific">Orchesella cincta</name>
    <name type="common">Springtail</name>
    <name type="synonym">Podura cincta</name>
    <dbReference type="NCBI Taxonomy" id="48709"/>
    <lineage>
        <taxon>Eukaryota</taxon>
        <taxon>Metazoa</taxon>
        <taxon>Ecdysozoa</taxon>
        <taxon>Arthropoda</taxon>
        <taxon>Hexapoda</taxon>
        <taxon>Collembola</taxon>
        <taxon>Entomobryomorpha</taxon>
        <taxon>Entomobryoidea</taxon>
        <taxon>Orchesellidae</taxon>
        <taxon>Orchesellinae</taxon>
        <taxon>Orchesella</taxon>
    </lineage>
</organism>
<feature type="domain" description="EGF-like" evidence="11">
    <location>
        <begin position="724"/>
        <end position="765"/>
    </location>
</feature>
<accession>A0A1D2MTK7</accession>
<feature type="repeat" description="LDL-receptor class B" evidence="8">
    <location>
        <begin position="866"/>
        <end position="908"/>
    </location>
</feature>
<dbReference type="FunFam" id="2.120.10.30:FF:000241">
    <property type="entry name" value="Low-density lipoprotein receptor-related protein 6"/>
    <property type="match status" value="1"/>
</dbReference>
<evidence type="ECO:0000256" key="9">
    <source>
        <dbReference type="SAM" id="MobiDB-lite"/>
    </source>
</evidence>
<keyword evidence="4" id="KW-0732">Signal</keyword>
<dbReference type="SMART" id="SM00181">
    <property type="entry name" value="EGF"/>
    <property type="match status" value="2"/>
</dbReference>
<evidence type="ECO:0000256" key="6">
    <source>
        <dbReference type="ARBA" id="ARBA00023157"/>
    </source>
</evidence>
<dbReference type="EMBL" id="LJIJ01000575">
    <property type="protein sequence ID" value="ODM96124.1"/>
    <property type="molecule type" value="Genomic_DNA"/>
</dbReference>
<evidence type="ECO:0000256" key="7">
    <source>
        <dbReference type="ARBA" id="ARBA00023180"/>
    </source>
</evidence>
<keyword evidence="10" id="KW-1133">Transmembrane helix</keyword>
<evidence type="ECO:0000256" key="5">
    <source>
        <dbReference type="ARBA" id="ARBA00022737"/>
    </source>
</evidence>
<dbReference type="InterPro" id="IPR011042">
    <property type="entry name" value="6-blade_b-propeller_TolB-like"/>
</dbReference>
<proteinExistence type="predicted"/>
<keyword evidence="3" id="KW-0245">EGF-like domain</keyword>
<feature type="repeat" description="LDL-receptor class B" evidence="8">
    <location>
        <begin position="501"/>
        <end position="543"/>
    </location>
</feature>
<feature type="repeat" description="LDL-receptor class B" evidence="8">
    <location>
        <begin position="544"/>
        <end position="586"/>
    </location>
</feature>
<feature type="repeat" description="LDL-receptor class B" evidence="8">
    <location>
        <begin position="587"/>
        <end position="630"/>
    </location>
</feature>
<dbReference type="Pfam" id="PF00058">
    <property type="entry name" value="Ldl_recept_b"/>
    <property type="match status" value="7"/>
</dbReference>
<feature type="domain" description="EGF-like" evidence="11">
    <location>
        <begin position="415"/>
        <end position="453"/>
    </location>
</feature>
<evidence type="ECO:0000256" key="10">
    <source>
        <dbReference type="SAM" id="Phobius"/>
    </source>
</evidence>
<keyword evidence="5" id="KW-0677">Repeat</keyword>
<dbReference type="Proteomes" id="UP000094527">
    <property type="component" value="Unassembled WGS sequence"/>
</dbReference>
<reference evidence="12 13" key="1">
    <citation type="journal article" date="2016" name="Genome Biol. Evol.">
        <title>Gene Family Evolution Reflects Adaptation to Soil Environmental Stressors in the Genome of the Collembolan Orchesella cincta.</title>
        <authorList>
            <person name="Faddeeva-Vakhrusheva A."/>
            <person name="Derks M.F."/>
            <person name="Anvar S.Y."/>
            <person name="Agamennone V."/>
            <person name="Suring W."/>
            <person name="Smit S."/>
            <person name="van Straalen N.M."/>
            <person name="Roelofs D."/>
        </authorList>
    </citation>
    <scope>NUCLEOTIDE SEQUENCE [LARGE SCALE GENOMIC DNA]</scope>
    <source>
        <tissue evidence="12">Mixed pool</tissue>
    </source>
</reference>
<evidence type="ECO:0000256" key="3">
    <source>
        <dbReference type="ARBA" id="ARBA00022536"/>
    </source>
</evidence>
<name>A0A1D2MTK7_ORCCI</name>
<feature type="repeat" description="LDL-receptor class B" evidence="8">
    <location>
        <begin position="823"/>
        <end position="865"/>
    </location>
</feature>
<keyword evidence="12" id="KW-0449">Lipoprotein</keyword>
<dbReference type="InterPro" id="IPR000742">
    <property type="entry name" value="EGF"/>
</dbReference>
<keyword evidence="7" id="KW-0325">Glycoprotein</keyword>
<dbReference type="Gene3D" id="2.120.10.30">
    <property type="entry name" value="TolB, C-terminal domain"/>
    <property type="match status" value="3"/>
</dbReference>
<feature type="repeat" description="LDL-receptor class B" evidence="8">
    <location>
        <begin position="361"/>
        <end position="403"/>
    </location>
</feature>
<dbReference type="InterPro" id="IPR050778">
    <property type="entry name" value="Cueball_EGF_LRP_Nidogen"/>
</dbReference>
<feature type="compositionally biased region" description="Low complexity" evidence="9">
    <location>
        <begin position="110"/>
        <end position="128"/>
    </location>
</feature>
<dbReference type="InterPro" id="IPR000033">
    <property type="entry name" value="LDLR_classB_rpt"/>
</dbReference>
<dbReference type="PANTHER" id="PTHR46513:SF41">
    <property type="entry name" value="LOW-DENSITY LIPOPROTEIN RECEPTOR-RELATED PROTEIN"/>
    <property type="match status" value="1"/>
</dbReference>
<dbReference type="PANTHER" id="PTHR46513">
    <property type="entry name" value="VITELLOGENIN RECEPTOR-LIKE PROTEIN-RELATED-RELATED"/>
    <property type="match status" value="1"/>
</dbReference>
<dbReference type="Pfam" id="PF14670">
    <property type="entry name" value="FXa_inhibition"/>
    <property type="match status" value="1"/>
</dbReference>
<feature type="repeat" description="LDL-receptor class B" evidence="8">
    <location>
        <begin position="276"/>
        <end position="319"/>
    </location>
</feature>
<dbReference type="SMART" id="SM00135">
    <property type="entry name" value="LY"/>
    <property type="match status" value="13"/>
</dbReference>
<keyword evidence="6" id="KW-1015">Disulfide bond</keyword>
<feature type="repeat" description="LDL-receptor class B" evidence="8">
    <location>
        <begin position="631"/>
        <end position="673"/>
    </location>
</feature>
<evidence type="ECO:0000256" key="8">
    <source>
        <dbReference type="PROSITE-ProRule" id="PRU00461"/>
    </source>
</evidence>
<keyword evidence="13" id="KW-1185">Reference proteome</keyword>
<feature type="transmembrane region" description="Helical" evidence="10">
    <location>
        <begin position="84"/>
        <end position="104"/>
    </location>
</feature>
<evidence type="ECO:0000256" key="1">
    <source>
        <dbReference type="ARBA" id="ARBA00004251"/>
    </source>
</evidence>
<feature type="region of interest" description="Disordered" evidence="9">
    <location>
        <begin position="1"/>
        <end position="43"/>
    </location>
</feature>
<dbReference type="SUPFAM" id="SSF63825">
    <property type="entry name" value="YWTD domain"/>
    <property type="match status" value="3"/>
</dbReference>
<feature type="repeat" description="LDL-receptor class B" evidence="8">
    <location>
        <begin position="232"/>
        <end position="275"/>
    </location>
</feature>
<evidence type="ECO:0000313" key="13">
    <source>
        <dbReference type="Proteomes" id="UP000094527"/>
    </source>
</evidence>
<sequence>MMCREADHHDHHHCGGLTDDGVRPESGGRSKEEGGSFSFEENNQRNQPVVTFPMFKGRKRRWLWRWMPPSSSSSSSSSGWRGALTINFINVFLVLLLLVVQVPFTTQKGSNYPSNQQSSSSSSSTSPPRLIFANRRDIRIIDFYYRGGGTNIRGNTSVVVNDLTEATALDILFRLGVVCWSDIESEKIQCSSFNQTATQSASPPLPFSNKKTTIVSEAVLAPEDLVCDYVTGNLYWTDSETNRLEVVSIYPPFHRKVLIWDDIDQPRALALAPNLGYMFWSDWGEHAKIERASMDGTLRKVIVDDDVFWPNGIALDLFQQHLYWADAKLHYIGRVDFEGGGRVVINRGAPLHPFALVYSSGFLFWSDWRTNSLHVMRSDGSNWKTLTTKQNMTPMDLAVYTEQTHPTPVWGSRNPCLSAGCSHLCLLHSSDHTTKCACPIGIKLLPNSTSQCSPQITNFLIVARGSDIRRISLDTEDFTDVIIPLSGIKHVLAVDYHVESGYLFWTDDEATRIKKAKLDGSSQQIVVKDEIIHPDGLVVDWVAQNLYWTDAGTDRIEVSRLDGSFRKILVSRGLQEPRAISIDPAKGFLFWSDWGKKAKIERSLLDGSERAQVVSDDIYWPNGIALDLQLEKVYWSDAKADRIEVCGYDGGGRRTVLQEDLPHIFGIALLGEHIYWTDWQRRTLERADKRTGQNRKIIKEPFTDPMGIKGVNVGEGGMWNVSNPCKAANGGCEHLCFYKPGVGEKEFICACSSGYELSSDGKSCSIPDAFLVFSRDGDLHRISLNRTSASKASGEANPGSVDDVIPVSKVKAASALDFDTVESRIYWSDTKIKAIFRAFMNGSETEKVIEFGVAHPEGIAVDWLSRNIYWTDLERNRIEVAKLNGEHRRTVLWTDVDSPKSIVLHPARGWMYYALWRSSNPAIIEKAALDGGNRQLFVERVGRANGSRLIWKRASSTGQILIK</sequence>
<comment type="subcellular location">
    <subcellularLocation>
        <location evidence="1">Cell membrane</location>
        <topology evidence="1">Single-pass type I membrane protein</topology>
    </subcellularLocation>
</comment>
<dbReference type="GO" id="GO:0005886">
    <property type="term" value="C:plasma membrane"/>
    <property type="evidence" value="ECO:0007669"/>
    <property type="project" value="UniProtKB-SubCell"/>
</dbReference>
<protein>
    <submittedName>
        <fullName evidence="12">Low-density lipoprotein receptor-related protein 6</fullName>
    </submittedName>
</protein>
<evidence type="ECO:0000256" key="4">
    <source>
        <dbReference type="ARBA" id="ARBA00022729"/>
    </source>
</evidence>
<evidence type="ECO:0000256" key="2">
    <source>
        <dbReference type="ARBA" id="ARBA00022475"/>
    </source>
</evidence>
<dbReference type="PROSITE" id="PS51120">
    <property type="entry name" value="LDLRB"/>
    <property type="match status" value="9"/>
</dbReference>
<evidence type="ECO:0000313" key="12">
    <source>
        <dbReference type="EMBL" id="ODM96124.1"/>
    </source>
</evidence>
<dbReference type="OMA" id="QLYCRYP"/>
<keyword evidence="2" id="KW-1003">Cell membrane</keyword>
<dbReference type="AlphaFoldDB" id="A0A1D2MTK7"/>
<dbReference type="SUPFAM" id="SSF57196">
    <property type="entry name" value="EGF/Laminin"/>
    <property type="match status" value="1"/>
</dbReference>
<feature type="region of interest" description="Disordered" evidence="9">
    <location>
        <begin position="109"/>
        <end position="129"/>
    </location>
</feature>
<keyword evidence="10" id="KW-0472">Membrane</keyword>
<comment type="caution">
    <text evidence="12">The sequence shown here is derived from an EMBL/GenBank/DDBJ whole genome shotgun (WGS) entry which is preliminary data.</text>
</comment>
<dbReference type="Gene3D" id="2.10.25.10">
    <property type="entry name" value="Laminin"/>
    <property type="match status" value="1"/>
</dbReference>
<dbReference type="FunFam" id="2.120.10.30:FF:000008">
    <property type="entry name" value="Low-density lipoprotein receptor-related protein 4"/>
    <property type="match status" value="1"/>
</dbReference>
<keyword evidence="10" id="KW-0812">Transmembrane</keyword>